<dbReference type="InterPro" id="IPR041602">
    <property type="entry name" value="Quercetinase_C"/>
</dbReference>
<evidence type="ECO:0000259" key="3">
    <source>
        <dbReference type="Pfam" id="PF02678"/>
    </source>
</evidence>
<evidence type="ECO:0000259" key="4">
    <source>
        <dbReference type="Pfam" id="PF17954"/>
    </source>
</evidence>
<feature type="domain" description="Pirin N-terminal" evidence="3">
    <location>
        <begin position="15"/>
        <end position="118"/>
    </location>
</feature>
<dbReference type="InterPro" id="IPR011051">
    <property type="entry name" value="RmlC_Cupin_sf"/>
</dbReference>
<dbReference type="InterPro" id="IPR012093">
    <property type="entry name" value="Pirin"/>
</dbReference>
<dbReference type="PANTHER" id="PTHR43212">
    <property type="entry name" value="QUERCETIN 2,3-DIOXYGENASE"/>
    <property type="match status" value="1"/>
</dbReference>
<protein>
    <submittedName>
        <fullName evidence="5">Cupin domain-containing protein</fullName>
    </submittedName>
</protein>
<dbReference type="RefSeq" id="WP_129821460.1">
    <property type="nucleotide sequence ID" value="NZ_RCYV01000009.1"/>
</dbReference>
<organism evidence="5">
    <name type="scientific">Turicibacter sanguinis</name>
    <dbReference type="NCBI Taxonomy" id="154288"/>
    <lineage>
        <taxon>Bacteria</taxon>
        <taxon>Bacillati</taxon>
        <taxon>Bacillota</taxon>
        <taxon>Erysipelotrichia</taxon>
        <taxon>Erysipelotrichales</taxon>
        <taxon>Turicibacteraceae</taxon>
        <taxon>Turicibacter</taxon>
    </lineage>
</organism>
<dbReference type="InterPro" id="IPR014710">
    <property type="entry name" value="RmlC-like_jellyroll"/>
</dbReference>
<evidence type="ECO:0000256" key="2">
    <source>
        <dbReference type="RuleBase" id="RU003457"/>
    </source>
</evidence>
<dbReference type="Gene3D" id="2.60.120.10">
    <property type="entry name" value="Jelly Rolls"/>
    <property type="match status" value="2"/>
</dbReference>
<proteinExistence type="inferred from homology"/>
<evidence type="ECO:0000256" key="1">
    <source>
        <dbReference type="ARBA" id="ARBA00008416"/>
    </source>
</evidence>
<name>A0A6G2CLJ4_9FIRM</name>
<feature type="domain" description="Quercetin 2,3-dioxygenase C-terminal cupin" evidence="4">
    <location>
        <begin position="147"/>
        <end position="229"/>
    </location>
</feature>
<dbReference type="EMBL" id="WMQV01000006">
    <property type="protein sequence ID" value="MTL93730.1"/>
    <property type="molecule type" value="Genomic_DNA"/>
</dbReference>
<comment type="caution">
    <text evidence="5">The sequence shown here is derived from an EMBL/GenBank/DDBJ whole genome shotgun (WGS) entry which is preliminary data.</text>
</comment>
<sequence length="237" mass="27287">MLRKLDHQFMGGAVYDWLESTYHFSYADYFDQANLNFGVLRVLNDNMIAPHSGFEACPHKDMEILTYVISGTLTHTDSMGNTTHLTCGQMQYLSAGTGTTHREYNDQDEPLRLLEMWITPDKKGHQPTYGVYHFDWDARHNEWLHMASDLTDDAPITLNQDVNIYTILLDEHNTADINVGVNRQAYLLQIEGFSEVNGIALKEKDSLEIIEDHVHIEATHDSHFIVIEMKKTDHPYM</sequence>
<comment type="similarity">
    <text evidence="1 2">Belongs to the pirin family.</text>
</comment>
<dbReference type="PIRSF" id="PIRSF006232">
    <property type="entry name" value="Pirin"/>
    <property type="match status" value="1"/>
</dbReference>
<dbReference type="Pfam" id="PF17954">
    <property type="entry name" value="Pirin_C_2"/>
    <property type="match status" value="1"/>
</dbReference>
<dbReference type="SUPFAM" id="SSF51182">
    <property type="entry name" value="RmlC-like cupins"/>
    <property type="match status" value="1"/>
</dbReference>
<dbReference type="AlphaFoldDB" id="A0A6G2CLJ4"/>
<dbReference type="CDD" id="cd02910">
    <property type="entry name" value="cupin_Yhhw_N"/>
    <property type="match status" value="1"/>
</dbReference>
<dbReference type="PANTHER" id="PTHR43212:SF3">
    <property type="entry name" value="QUERCETIN 2,3-DIOXYGENASE"/>
    <property type="match status" value="1"/>
</dbReference>
<reference evidence="5" key="1">
    <citation type="journal article" date="2019" name="Nat. Med.">
        <title>A library of human gut bacterial isolates paired with longitudinal multiomics data enables mechanistic microbiome research.</title>
        <authorList>
            <person name="Poyet M."/>
            <person name="Groussin M."/>
            <person name="Gibbons S.M."/>
            <person name="Avila-Pacheco J."/>
            <person name="Jiang X."/>
            <person name="Kearney S.M."/>
            <person name="Perrotta A.R."/>
            <person name="Berdy B."/>
            <person name="Zhao S."/>
            <person name="Lieberman T.D."/>
            <person name="Swanson P.K."/>
            <person name="Smith M."/>
            <person name="Roesemann S."/>
            <person name="Alexander J.E."/>
            <person name="Rich S.A."/>
            <person name="Livny J."/>
            <person name="Vlamakis H."/>
            <person name="Clish C."/>
            <person name="Bullock K."/>
            <person name="Deik A."/>
            <person name="Scott J."/>
            <person name="Pierce K.A."/>
            <person name="Xavier R.J."/>
            <person name="Alm E.J."/>
        </authorList>
    </citation>
    <scope>NUCLEOTIDE SEQUENCE</scope>
    <source>
        <strain evidence="5">BIOML-A179</strain>
    </source>
</reference>
<accession>A0A6G2CLJ4</accession>
<dbReference type="InterPro" id="IPR003829">
    <property type="entry name" value="Pirin_N_dom"/>
</dbReference>
<dbReference type="Pfam" id="PF02678">
    <property type="entry name" value="Pirin"/>
    <property type="match status" value="1"/>
</dbReference>
<gene>
    <name evidence="5" type="ORF">GMA64_04245</name>
</gene>
<evidence type="ECO:0000313" key="5">
    <source>
        <dbReference type="EMBL" id="MTL93730.1"/>
    </source>
</evidence>